<keyword evidence="3" id="KW-1185">Reference proteome</keyword>
<protein>
    <submittedName>
        <fullName evidence="2">Uncharacterized protein</fullName>
    </submittedName>
</protein>
<accession>M5UAF6</accession>
<dbReference type="RefSeq" id="WP_008681377.1">
    <property type="nucleotide sequence ID" value="NZ_ANOH01000257.1"/>
</dbReference>
<organism evidence="2 3">
    <name type="scientific">Rhodopirellula sallentina SM41</name>
    <dbReference type="NCBI Taxonomy" id="1263870"/>
    <lineage>
        <taxon>Bacteria</taxon>
        <taxon>Pseudomonadati</taxon>
        <taxon>Planctomycetota</taxon>
        <taxon>Planctomycetia</taxon>
        <taxon>Pirellulales</taxon>
        <taxon>Pirellulaceae</taxon>
        <taxon>Rhodopirellula</taxon>
    </lineage>
</organism>
<gene>
    <name evidence="2" type="ORF">RSSM_03745</name>
</gene>
<dbReference type="PATRIC" id="fig|1263870.3.peg.3976"/>
<dbReference type="Gene3D" id="3.40.50.2000">
    <property type="entry name" value="Glycogen Phosphorylase B"/>
    <property type="match status" value="1"/>
</dbReference>
<sequence length="591" mass="64575">MNDSLINVAMVHCHFEPGGVTGVVQNHVECLRTGDQRDAIGKILLLSGKRVSGIRKATLEHAEAVQIPELDYDALATDGLLSSLSAADANQQPASEHAAEAGSTNNEKGATPKRSSSLEKISGFRRSETVHGSVAGQRLFELLDATLRHEGFEPGNTVIHWHNHSLGKNAAAPFAISHLANAGWRLLLQIHDFAEDQRPENLQHLLAQTGASKSSTLDAVLYPSHPNVSYACLTAGDADVLKQYGFAESRVTTIPNSVRLPSGDMPDRDTALEKVAGAVSIPTTSKWVLYPVRGIRRKNVGEFLLVCQLLPKPFVGGLTLKPDTTLEAESYERWRGVAEAYVPNVVFDAAHHDNIAYADNLSACHCVLSTSVAEGFGMAFLEPWLASRRVVARNLPTVTADFAAEGVRQPDLYDGVWIPGDAAWVKSMKQNWLAASRAAWALLPAELRPRQSVDSVLDAHDDKIDFAYLMPSEQIATIARVANDDSFRAEVLRLNQSLIDSITETPPTDLIESNRQTIAERYSPNVQCELLTRSYQSLTAPREGDVEYSDAVTRSNDRRMIDLVARSHPFFPCRVETRPVATLASESSSSM</sequence>
<feature type="region of interest" description="Disordered" evidence="1">
    <location>
        <begin position="87"/>
        <end position="124"/>
    </location>
</feature>
<feature type="compositionally biased region" description="Polar residues" evidence="1">
    <location>
        <begin position="102"/>
        <end position="119"/>
    </location>
</feature>
<evidence type="ECO:0000313" key="2">
    <source>
        <dbReference type="EMBL" id="EMI54821.1"/>
    </source>
</evidence>
<reference evidence="2 3" key="1">
    <citation type="journal article" date="2013" name="Mar. Genomics">
        <title>Expression of sulfatases in Rhodopirellula baltica and the diversity of sulfatases in the genus Rhodopirellula.</title>
        <authorList>
            <person name="Wegner C.E."/>
            <person name="Richter-Heitmann T."/>
            <person name="Klindworth A."/>
            <person name="Klockow C."/>
            <person name="Richter M."/>
            <person name="Achstetter T."/>
            <person name="Glockner F.O."/>
            <person name="Harder J."/>
        </authorList>
    </citation>
    <scope>NUCLEOTIDE SEQUENCE [LARGE SCALE GENOMIC DNA]</scope>
    <source>
        <strain evidence="2 3">SM41</strain>
    </source>
</reference>
<dbReference type="AlphaFoldDB" id="M5UAF6"/>
<dbReference type="OrthoDB" id="9764674at2"/>
<proteinExistence type="predicted"/>
<dbReference type="SUPFAM" id="SSF53756">
    <property type="entry name" value="UDP-Glycosyltransferase/glycogen phosphorylase"/>
    <property type="match status" value="1"/>
</dbReference>
<dbReference type="EMBL" id="ANOH01000257">
    <property type="protein sequence ID" value="EMI54821.1"/>
    <property type="molecule type" value="Genomic_DNA"/>
</dbReference>
<evidence type="ECO:0000256" key="1">
    <source>
        <dbReference type="SAM" id="MobiDB-lite"/>
    </source>
</evidence>
<name>M5UAF6_9BACT</name>
<dbReference type="Proteomes" id="UP000011885">
    <property type="component" value="Unassembled WGS sequence"/>
</dbReference>
<evidence type="ECO:0000313" key="3">
    <source>
        <dbReference type="Proteomes" id="UP000011885"/>
    </source>
</evidence>
<comment type="caution">
    <text evidence="2">The sequence shown here is derived from an EMBL/GenBank/DDBJ whole genome shotgun (WGS) entry which is preliminary data.</text>
</comment>